<proteinExistence type="predicted"/>
<dbReference type="Proteomes" id="UP001415857">
    <property type="component" value="Unassembled WGS sequence"/>
</dbReference>
<gene>
    <name evidence="1" type="ORF">L1049_020014</name>
</gene>
<organism evidence="1 2">
    <name type="scientific">Liquidambar formosana</name>
    <name type="common">Formosan gum</name>
    <dbReference type="NCBI Taxonomy" id="63359"/>
    <lineage>
        <taxon>Eukaryota</taxon>
        <taxon>Viridiplantae</taxon>
        <taxon>Streptophyta</taxon>
        <taxon>Embryophyta</taxon>
        <taxon>Tracheophyta</taxon>
        <taxon>Spermatophyta</taxon>
        <taxon>Magnoliopsida</taxon>
        <taxon>eudicotyledons</taxon>
        <taxon>Gunneridae</taxon>
        <taxon>Pentapetalae</taxon>
        <taxon>Saxifragales</taxon>
        <taxon>Altingiaceae</taxon>
        <taxon>Liquidambar</taxon>
    </lineage>
</organism>
<evidence type="ECO:0000313" key="2">
    <source>
        <dbReference type="Proteomes" id="UP001415857"/>
    </source>
</evidence>
<protein>
    <submittedName>
        <fullName evidence="1">Uncharacterized protein</fullName>
    </submittedName>
</protein>
<keyword evidence="2" id="KW-1185">Reference proteome</keyword>
<dbReference type="EMBL" id="JBBPBK010000001">
    <property type="protein sequence ID" value="KAK9292060.1"/>
    <property type="molecule type" value="Genomic_DNA"/>
</dbReference>
<reference evidence="1 2" key="1">
    <citation type="journal article" date="2024" name="Plant J.">
        <title>Genome sequences and population genomics reveal climatic adaptation and genomic divergence between two closely related sweetgum species.</title>
        <authorList>
            <person name="Xu W.Q."/>
            <person name="Ren C.Q."/>
            <person name="Zhang X.Y."/>
            <person name="Comes H.P."/>
            <person name="Liu X.H."/>
            <person name="Li Y.G."/>
            <person name="Kettle C.J."/>
            <person name="Jalonen R."/>
            <person name="Gaisberger H."/>
            <person name="Ma Y.Z."/>
            <person name="Qiu Y.X."/>
        </authorList>
    </citation>
    <scope>NUCLEOTIDE SEQUENCE [LARGE SCALE GENOMIC DNA]</scope>
    <source>
        <strain evidence="1">Hangzhou</strain>
    </source>
</reference>
<comment type="caution">
    <text evidence="1">The sequence shown here is derived from an EMBL/GenBank/DDBJ whole genome shotgun (WGS) entry which is preliminary data.</text>
</comment>
<evidence type="ECO:0000313" key="1">
    <source>
        <dbReference type="EMBL" id="KAK9292060.1"/>
    </source>
</evidence>
<sequence>MDAAKPIASILRMTILKPICQLKEVEVMTWASITWKMGQLSLIMQANLSLIIAPRSATGVMLDLNSARPTVREWLGEGQRSPPATIHQILDHQPLPPTTTTFIHRPKT</sequence>
<dbReference type="AlphaFoldDB" id="A0AAP0XAH3"/>
<name>A0AAP0XAH3_LIQFO</name>
<accession>A0AAP0XAH3</accession>